<comment type="caution">
    <text evidence="1">The sequence shown here is derived from an EMBL/GenBank/DDBJ whole genome shotgun (WGS) entry which is preliminary data.</text>
</comment>
<evidence type="ECO:0000313" key="2">
    <source>
        <dbReference type="Proteomes" id="UP000030016"/>
    </source>
</evidence>
<sequence>MIPFKKVWEDSLTMISKDEVKELNIVETYKGGFVVKENEDMEFINKDDFIYLWSKMICNNNISEDDALVNEKFRCVYQILKKLPYISESATGLKIME</sequence>
<accession>A0AA88ZQF6</accession>
<name>A0AA88ZQF6_CLONO</name>
<dbReference type="EMBL" id="JDRX01000011">
    <property type="protein sequence ID" value="KGN02230.1"/>
    <property type="molecule type" value="Genomic_DNA"/>
</dbReference>
<protein>
    <submittedName>
        <fullName evidence="1">Uncharacterized protein</fullName>
    </submittedName>
</protein>
<organism evidence="1 2">
    <name type="scientific">Clostridium novyi A str. 4570</name>
    <dbReference type="NCBI Taxonomy" id="1444290"/>
    <lineage>
        <taxon>Bacteria</taxon>
        <taxon>Bacillati</taxon>
        <taxon>Bacillota</taxon>
        <taxon>Clostridia</taxon>
        <taxon>Eubacteriales</taxon>
        <taxon>Clostridiaceae</taxon>
        <taxon>Clostridium</taxon>
    </lineage>
</organism>
<dbReference type="Proteomes" id="UP000030016">
    <property type="component" value="Unassembled WGS sequence"/>
</dbReference>
<gene>
    <name evidence="1" type="ORF">Z969_06205</name>
</gene>
<dbReference type="AlphaFoldDB" id="A0AA88ZQF6"/>
<reference evidence="1 2" key="1">
    <citation type="submission" date="2014-01" db="EMBL/GenBank/DDBJ databases">
        <title>Plasmidome dynamics in the species complex Clostridium novyi sensu lato converts strains of independent lineages into distinctly different pathogens.</title>
        <authorList>
            <person name="Skarin H."/>
            <person name="Segerman B."/>
        </authorList>
    </citation>
    <scope>NUCLEOTIDE SEQUENCE [LARGE SCALE GENOMIC DNA]</scope>
    <source>
        <strain evidence="1 2">4570</strain>
    </source>
</reference>
<proteinExistence type="predicted"/>
<dbReference type="RefSeq" id="WP_039249698.1">
    <property type="nucleotide sequence ID" value="NZ_JDRX01000011.1"/>
</dbReference>
<evidence type="ECO:0000313" key="1">
    <source>
        <dbReference type="EMBL" id="KGN02230.1"/>
    </source>
</evidence>